<organism evidence="2 3">
    <name type="scientific">Arthrobacter citreus</name>
    <dbReference type="NCBI Taxonomy" id="1670"/>
    <lineage>
        <taxon>Bacteria</taxon>
        <taxon>Bacillati</taxon>
        <taxon>Actinomycetota</taxon>
        <taxon>Actinomycetes</taxon>
        <taxon>Micrococcales</taxon>
        <taxon>Micrococcaceae</taxon>
        <taxon>Arthrobacter</taxon>
    </lineage>
</organism>
<dbReference type="Gene3D" id="3.30.530.20">
    <property type="match status" value="1"/>
</dbReference>
<reference evidence="2 3" key="1">
    <citation type="submission" date="2024-04" db="EMBL/GenBank/DDBJ databases">
        <title>Arthrobacter sp. from Plains bison fecal sample.</title>
        <authorList>
            <person name="Ruzzini A."/>
        </authorList>
    </citation>
    <scope>NUCLEOTIDE SEQUENCE [LARGE SCALE GENOMIC DNA]</scope>
    <source>
        <strain evidence="2 3">EINP1</strain>
    </source>
</reference>
<evidence type="ECO:0008006" key="4">
    <source>
        <dbReference type="Google" id="ProtNLM"/>
    </source>
</evidence>
<feature type="region of interest" description="Disordered" evidence="1">
    <location>
        <begin position="37"/>
        <end position="92"/>
    </location>
</feature>
<proteinExistence type="predicted"/>
<accession>A0ABZ2ZS36</accession>
<dbReference type="InterPro" id="IPR023393">
    <property type="entry name" value="START-like_dom_sf"/>
</dbReference>
<feature type="compositionally biased region" description="Gly residues" evidence="1">
    <location>
        <begin position="55"/>
        <end position="78"/>
    </location>
</feature>
<evidence type="ECO:0000256" key="1">
    <source>
        <dbReference type="SAM" id="MobiDB-lite"/>
    </source>
</evidence>
<dbReference type="Proteomes" id="UP001448858">
    <property type="component" value="Chromosome"/>
</dbReference>
<keyword evidence="3" id="KW-1185">Reference proteome</keyword>
<evidence type="ECO:0000313" key="2">
    <source>
        <dbReference type="EMBL" id="WZP14541.1"/>
    </source>
</evidence>
<dbReference type="SUPFAM" id="SSF55961">
    <property type="entry name" value="Bet v1-like"/>
    <property type="match status" value="1"/>
</dbReference>
<sequence>MGDQIRVAAQARCSPEQLWQALVDHRAAWWPEMDFTASPGAPLTERFSAQDSDGSDGGGGGDGGSGEGGSGSGDGGDGGDSDGRSGSGTRATGTVLAVARERLLSFRWTMPGWNSHTIVSFTLDAGAGPDAEADYTDVVVTESGLGSLTDGAEVARTHTGDWSDHLATLIRLAEKGSPA</sequence>
<dbReference type="RefSeq" id="WP_342022194.1">
    <property type="nucleotide sequence ID" value="NZ_CP151657.1"/>
</dbReference>
<evidence type="ECO:0000313" key="3">
    <source>
        <dbReference type="Proteomes" id="UP001448858"/>
    </source>
</evidence>
<protein>
    <recommendedName>
        <fullName evidence="4">SRPBCC domain-containing protein</fullName>
    </recommendedName>
</protein>
<gene>
    <name evidence="2" type="ORF">AAE021_10025</name>
</gene>
<dbReference type="EMBL" id="CP151657">
    <property type="protein sequence ID" value="WZP14541.1"/>
    <property type="molecule type" value="Genomic_DNA"/>
</dbReference>
<name>A0ABZ2ZS36_9MICC</name>